<protein>
    <submittedName>
        <fullName evidence="1">Uncharacterized protein</fullName>
    </submittedName>
</protein>
<gene>
    <name evidence="1" type="ORF">MEDL_21641</name>
</gene>
<sequence>MNKYLDYMMEKFSKEIDHLLDTEKSAAKDFISEVKGKTKTLKEIKEHLHTVTTNSSKLYSVLGVHQIEQQIYQCQQYVDDLENDDRAKEFYITMTQNDEIKNIVDQLGSLKSIEVTVVKTESSLNKVPRVRMKAEEELQKQFDINNMTMNIQASIEVNIGIILKGHGLSDGWKSNNSSGRGKQLWQCTKDLTSPWGLCTDIYGNICVADTNSDSVIVISKNGKNSKVLISKEDGLEDGLEDPKCICFKRNDSFGFMCDGTYLTKYSLSYQ</sequence>
<dbReference type="EMBL" id="CAJPWZ010001076">
    <property type="protein sequence ID" value="CAG2207484.1"/>
    <property type="molecule type" value="Genomic_DNA"/>
</dbReference>
<dbReference type="Proteomes" id="UP000683360">
    <property type="component" value="Unassembled WGS sequence"/>
</dbReference>
<evidence type="ECO:0000313" key="1">
    <source>
        <dbReference type="EMBL" id="CAG2207484.1"/>
    </source>
</evidence>
<dbReference type="SUPFAM" id="SSF101898">
    <property type="entry name" value="NHL repeat"/>
    <property type="match status" value="1"/>
</dbReference>
<dbReference type="OrthoDB" id="10020332at2759"/>
<keyword evidence="2" id="KW-1185">Reference proteome</keyword>
<dbReference type="AlphaFoldDB" id="A0A8S3RHI9"/>
<reference evidence="1" key="1">
    <citation type="submission" date="2021-03" db="EMBL/GenBank/DDBJ databases">
        <authorList>
            <person name="Bekaert M."/>
        </authorList>
    </citation>
    <scope>NUCLEOTIDE SEQUENCE</scope>
</reference>
<proteinExistence type="predicted"/>
<name>A0A8S3RHI9_MYTED</name>
<dbReference type="Gene3D" id="2.120.10.30">
    <property type="entry name" value="TolB, C-terminal domain"/>
    <property type="match status" value="1"/>
</dbReference>
<accession>A0A8S3RHI9</accession>
<evidence type="ECO:0000313" key="2">
    <source>
        <dbReference type="Proteomes" id="UP000683360"/>
    </source>
</evidence>
<comment type="caution">
    <text evidence="1">The sequence shown here is derived from an EMBL/GenBank/DDBJ whole genome shotgun (WGS) entry which is preliminary data.</text>
</comment>
<dbReference type="InterPro" id="IPR011042">
    <property type="entry name" value="6-blade_b-propeller_TolB-like"/>
</dbReference>
<organism evidence="1 2">
    <name type="scientific">Mytilus edulis</name>
    <name type="common">Blue mussel</name>
    <dbReference type="NCBI Taxonomy" id="6550"/>
    <lineage>
        <taxon>Eukaryota</taxon>
        <taxon>Metazoa</taxon>
        <taxon>Spiralia</taxon>
        <taxon>Lophotrochozoa</taxon>
        <taxon>Mollusca</taxon>
        <taxon>Bivalvia</taxon>
        <taxon>Autobranchia</taxon>
        <taxon>Pteriomorphia</taxon>
        <taxon>Mytilida</taxon>
        <taxon>Mytiloidea</taxon>
        <taxon>Mytilidae</taxon>
        <taxon>Mytilinae</taxon>
        <taxon>Mytilus</taxon>
    </lineage>
</organism>